<sequence length="315" mass="35147">MRATISADSENVGSDKTRTSSREENSVPCQVVCSKSHRPHACTTWIQHSKPWWRNHRNQRLDKQERSDLARMRREVMDIDSAGQLPCNLPAQRLGYHRAVNSSINQGDRVRKTQSQSIRFIAILHTGLSSLKKPNGRLGSVRGVFDSHADSCLGFQVIVRDDYKASHATQKNRVTHKPETGPGHNCRWTYTVGASVSDIYIPSSADQFLHLSGHSDESTSRGMASSCLCFQRPRSQVGKDEKIAWEPQLQMIEALVAGVDRVAPLDNPGARARTPLDLDLEPDGERRFDSQAAEDRFPRATHSSDLSAFASNMAF</sequence>
<feature type="region of interest" description="Disordered" evidence="1">
    <location>
        <begin position="265"/>
        <end position="284"/>
    </location>
</feature>
<gene>
    <name evidence="2" type="ORF">RRG08_034160</name>
</gene>
<feature type="compositionally biased region" description="Basic and acidic residues" evidence="1">
    <location>
        <begin position="13"/>
        <end position="25"/>
    </location>
</feature>
<reference evidence="2" key="1">
    <citation type="journal article" date="2023" name="G3 (Bethesda)">
        <title>A reference genome for the long-term kleptoplast-retaining sea slug Elysia crispata morphotype clarki.</title>
        <authorList>
            <person name="Eastman K.E."/>
            <person name="Pendleton A.L."/>
            <person name="Shaikh M.A."/>
            <person name="Suttiyut T."/>
            <person name="Ogas R."/>
            <person name="Tomko P."/>
            <person name="Gavelis G."/>
            <person name="Widhalm J.R."/>
            <person name="Wisecaver J.H."/>
        </authorList>
    </citation>
    <scope>NUCLEOTIDE SEQUENCE</scope>
    <source>
        <strain evidence="2">ECLA1</strain>
    </source>
</reference>
<dbReference type="AlphaFoldDB" id="A0AAE0ZL04"/>
<accession>A0AAE0ZL04</accession>
<dbReference type="EMBL" id="JAWDGP010003771">
    <property type="protein sequence ID" value="KAK3771145.1"/>
    <property type="molecule type" value="Genomic_DNA"/>
</dbReference>
<keyword evidence="3" id="KW-1185">Reference proteome</keyword>
<evidence type="ECO:0000313" key="2">
    <source>
        <dbReference type="EMBL" id="KAK3771145.1"/>
    </source>
</evidence>
<name>A0AAE0ZL04_9GAST</name>
<protein>
    <submittedName>
        <fullName evidence="2">Uncharacterized protein</fullName>
    </submittedName>
</protein>
<organism evidence="2 3">
    <name type="scientific">Elysia crispata</name>
    <name type="common">lettuce slug</name>
    <dbReference type="NCBI Taxonomy" id="231223"/>
    <lineage>
        <taxon>Eukaryota</taxon>
        <taxon>Metazoa</taxon>
        <taxon>Spiralia</taxon>
        <taxon>Lophotrochozoa</taxon>
        <taxon>Mollusca</taxon>
        <taxon>Gastropoda</taxon>
        <taxon>Heterobranchia</taxon>
        <taxon>Euthyneura</taxon>
        <taxon>Panpulmonata</taxon>
        <taxon>Sacoglossa</taxon>
        <taxon>Placobranchoidea</taxon>
        <taxon>Plakobranchidae</taxon>
        <taxon>Elysia</taxon>
    </lineage>
</organism>
<comment type="caution">
    <text evidence="2">The sequence shown here is derived from an EMBL/GenBank/DDBJ whole genome shotgun (WGS) entry which is preliminary data.</text>
</comment>
<evidence type="ECO:0000313" key="3">
    <source>
        <dbReference type="Proteomes" id="UP001283361"/>
    </source>
</evidence>
<evidence type="ECO:0000256" key="1">
    <source>
        <dbReference type="SAM" id="MobiDB-lite"/>
    </source>
</evidence>
<dbReference type="Proteomes" id="UP001283361">
    <property type="component" value="Unassembled WGS sequence"/>
</dbReference>
<proteinExistence type="predicted"/>
<feature type="compositionally biased region" description="Polar residues" evidence="1">
    <location>
        <begin position="1"/>
        <end position="12"/>
    </location>
</feature>
<feature type="region of interest" description="Disordered" evidence="1">
    <location>
        <begin position="1"/>
        <end position="26"/>
    </location>
</feature>